<keyword evidence="2" id="KW-1185">Reference proteome</keyword>
<name>I3DVQ4_BACMT</name>
<dbReference type="EMBL" id="AFEU01000003">
    <property type="protein sequence ID" value="EIJ78325.1"/>
    <property type="molecule type" value="Genomic_DNA"/>
</dbReference>
<comment type="caution">
    <text evidence="1">The sequence shown here is derived from an EMBL/GenBank/DDBJ whole genome shotgun (WGS) entry which is preliminary data.</text>
</comment>
<evidence type="ECO:0000313" key="1">
    <source>
        <dbReference type="EMBL" id="EIJ78325.1"/>
    </source>
</evidence>
<protein>
    <submittedName>
        <fullName evidence="1">Uncharacterized protein</fullName>
    </submittedName>
</protein>
<gene>
    <name evidence="1" type="ORF">PB1_12214</name>
</gene>
<evidence type="ECO:0000313" key="2">
    <source>
        <dbReference type="Proteomes" id="UP000010523"/>
    </source>
</evidence>
<sequence>MIAHFIFDMPLFVAAVRITENRLKVIMEGKFLELRY</sequence>
<dbReference type="Proteomes" id="UP000010523">
    <property type="component" value="Unassembled WGS sequence"/>
</dbReference>
<proteinExistence type="predicted"/>
<accession>I3DVQ4</accession>
<reference evidence="1 2" key="1">
    <citation type="journal article" date="2012" name="Appl. Environ. Microbiol.">
        <title>Genome Sequence of Thermotolerant Bacillus methanolicus: Features and Regulation Related to Methylotrophy and Production of L-Lysine and L-Glutamate from Methanol.</title>
        <authorList>
            <person name="Heggeset T.M."/>
            <person name="Krog A."/>
            <person name="Balzer S."/>
            <person name="Wentzel A."/>
            <person name="Ellingsen T.E."/>
            <person name="Brautaset T."/>
        </authorList>
    </citation>
    <scope>NUCLEOTIDE SEQUENCE [LARGE SCALE GENOMIC DNA]</scope>
    <source>
        <strain evidence="1 2">PB1</strain>
    </source>
</reference>
<organism evidence="1 2">
    <name type="scientific">Bacillus methanolicus PB1</name>
    <dbReference type="NCBI Taxonomy" id="997296"/>
    <lineage>
        <taxon>Bacteria</taxon>
        <taxon>Bacillati</taxon>
        <taxon>Bacillota</taxon>
        <taxon>Bacilli</taxon>
        <taxon>Bacillales</taxon>
        <taxon>Bacillaceae</taxon>
        <taxon>Bacillus</taxon>
    </lineage>
</organism>
<dbReference type="PATRIC" id="fig|997296.3.peg.2576"/>
<dbReference type="AlphaFoldDB" id="I3DVQ4"/>